<feature type="transmembrane region" description="Helical" evidence="9">
    <location>
        <begin position="145"/>
        <end position="163"/>
    </location>
</feature>
<keyword evidence="10" id="KW-0732">Signal</keyword>
<dbReference type="FunFam" id="2.60.40.10:FF:000117">
    <property type="entry name" value="Fibronectin type III domain containing 5"/>
    <property type="match status" value="1"/>
</dbReference>
<dbReference type="InterPro" id="IPR052120">
    <property type="entry name" value="FNDC_type_III_4/5"/>
</dbReference>
<evidence type="ECO:0000313" key="13">
    <source>
        <dbReference type="Proteomes" id="UP000824219"/>
    </source>
</evidence>
<dbReference type="GO" id="GO:0005886">
    <property type="term" value="C:plasma membrane"/>
    <property type="evidence" value="ECO:0007669"/>
    <property type="project" value="TreeGrafter"/>
</dbReference>
<reference evidence="12 13" key="1">
    <citation type="submission" date="2021-06" db="EMBL/GenBank/DDBJ databases">
        <title>Chromosome-level genome assembly of the red-tail catfish (Hemibagrus wyckioides).</title>
        <authorList>
            <person name="Shao F."/>
        </authorList>
    </citation>
    <scope>NUCLEOTIDE SEQUENCE [LARGE SCALE GENOMIC DNA]</scope>
    <source>
        <strain evidence="12">EC202008001</strain>
        <tissue evidence="12">Blood</tissue>
    </source>
</reference>
<dbReference type="CDD" id="cd00063">
    <property type="entry name" value="FN3"/>
    <property type="match status" value="1"/>
</dbReference>
<accession>A0A9D3P4J8</accession>
<comment type="caution">
    <text evidence="12">The sequence shown here is derived from an EMBL/GenBank/DDBJ whole genome shotgun (WGS) entry which is preliminary data.</text>
</comment>
<proteinExistence type="predicted"/>
<evidence type="ECO:0000256" key="8">
    <source>
        <dbReference type="SAM" id="MobiDB-lite"/>
    </source>
</evidence>
<evidence type="ECO:0000256" key="10">
    <source>
        <dbReference type="SAM" id="SignalP"/>
    </source>
</evidence>
<feature type="region of interest" description="Disordered" evidence="8">
    <location>
        <begin position="102"/>
        <end position="130"/>
    </location>
</feature>
<name>A0A9D3P4J8_9TELE</name>
<comment type="subcellular location">
    <subcellularLocation>
        <location evidence="1">Membrane</location>
        <topology evidence="1">Single-pass membrane protein</topology>
    </subcellularLocation>
    <subcellularLocation>
        <location evidence="2">Secreted</location>
    </subcellularLocation>
</comment>
<evidence type="ECO:0000256" key="7">
    <source>
        <dbReference type="ARBA" id="ARBA00023180"/>
    </source>
</evidence>
<dbReference type="Pfam" id="PF16066">
    <property type="entry name" value="DUF4808"/>
    <property type="match status" value="1"/>
</dbReference>
<feature type="domain" description="Fibronectin type-III" evidence="11">
    <location>
        <begin position="28"/>
        <end position="119"/>
    </location>
</feature>
<evidence type="ECO:0000256" key="1">
    <source>
        <dbReference type="ARBA" id="ARBA00004167"/>
    </source>
</evidence>
<feature type="compositionally biased region" description="Basic and acidic residues" evidence="8">
    <location>
        <begin position="112"/>
        <end position="125"/>
    </location>
</feature>
<keyword evidence="4 9" id="KW-0812">Transmembrane</keyword>
<feature type="signal peptide" evidence="10">
    <location>
        <begin position="1"/>
        <end position="23"/>
    </location>
</feature>
<keyword evidence="13" id="KW-1185">Reference proteome</keyword>
<dbReference type="Proteomes" id="UP000824219">
    <property type="component" value="Linkage Group LG03"/>
</dbReference>
<dbReference type="AlphaFoldDB" id="A0A9D3P4J8"/>
<feature type="chain" id="PRO_5038963370" description="Fibronectin type-III domain-containing protein" evidence="10">
    <location>
        <begin position="24"/>
        <end position="246"/>
    </location>
</feature>
<keyword evidence="6 9" id="KW-0472">Membrane</keyword>
<dbReference type="GO" id="GO:0005576">
    <property type="term" value="C:extracellular region"/>
    <property type="evidence" value="ECO:0007669"/>
    <property type="project" value="UniProtKB-SubCell"/>
</dbReference>
<evidence type="ECO:0000256" key="9">
    <source>
        <dbReference type="SAM" id="Phobius"/>
    </source>
</evidence>
<evidence type="ECO:0000256" key="2">
    <source>
        <dbReference type="ARBA" id="ARBA00004613"/>
    </source>
</evidence>
<feature type="region of interest" description="Disordered" evidence="8">
    <location>
        <begin position="173"/>
        <end position="220"/>
    </location>
</feature>
<dbReference type="PANTHER" id="PTHR14470:SF1">
    <property type="entry name" value="FIBRONECTIN TYPE III DOMAIN-CONTAINING PROTEIN 5"/>
    <property type="match status" value="1"/>
</dbReference>
<dbReference type="InterPro" id="IPR003961">
    <property type="entry name" value="FN3_dom"/>
</dbReference>
<feature type="compositionally biased region" description="Basic and acidic residues" evidence="8">
    <location>
        <begin position="173"/>
        <end position="183"/>
    </location>
</feature>
<dbReference type="InterPro" id="IPR032073">
    <property type="entry name" value="FNDC5_C"/>
</dbReference>
<dbReference type="Gene3D" id="2.60.40.10">
    <property type="entry name" value="Immunoglobulins"/>
    <property type="match status" value="1"/>
</dbReference>
<evidence type="ECO:0000313" key="12">
    <source>
        <dbReference type="EMBL" id="KAG7334466.1"/>
    </source>
</evidence>
<dbReference type="PANTHER" id="PTHR14470">
    <property type="entry name" value="FIBRONECTIN TYPE III DOMAIN-CONTAINING PROTEIN"/>
    <property type="match status" value="1"/>
</dbReference>
<organism evidence="12 13">
    <name type="scientific">Hemibagrus wyckioides</name>
    <dbReference type="NCBI Taxonomy" id="337641"/>
    <lineage>
        <taxon>Eukaryota</taxon>
        <taxon>Metazoa</taxon>
        <taxon>Chordata</taxon>
        <taxon>Craniata</taxon>
        <taxon>Vertebrata</taxon>
        <taxon>Euteleostomi</taxon>
        <taxon>Actinopterygii</taxon>
        <taxon>Neopterygii</taxon>
        <taxon>Teleostei</taxon>
        <taxon>Ostariophysi</taxon>
        <taxon>Siluriformes</taxon>
        <taxon>Bagridae</taxon>
        <taxon>Hemibagrus</taxon>
    </lineage>
</organism>
<dbReference type="PROSITE" id="PS50853">
    <property type="entry name" value="FN3"/>
    <property type="match status" value="1"/>
</dbReference>
<dbReference type="InterPro" id="IPR036116">
    <property type="entry name" value="FN3_sf"/>
</dbReference>
<dbReference type="OrthoDB" id="5843172at2759"/>
<keyword evidence="5 9" id="KW-1133">Transmembrane helix</keyword>
<protein>
    <recommendedName>
        <fullName evidence="11">Fibronectin type-III domain-containing protein</fullName>
    </recommendedName>
</protein>
<dbReference type="SUPFAM" id="SSF49265">
    <property type="entry name" value="Fibronectin type III"/>
    <property type="match status" value="1"/>
</dbReference>
<dbReference type="SMART" id="SM00060">
    <property type="entry name" value="FN3"/>
    <property type="match status" value="1"/>
</dbReference>
<dbReference type="EMBL" id="JAHKSW010000003">
    <property type="protein sequence ID" value="KAG7334466.1"/>
    <property type="molecule type" value="Genomic_DNA"/>
</dbReference>
<dbReference type="Pfam" id="PF00041">
    <property type="entry name" value="fn3"/>
    <property type="match status" value="1"/>
</dbReference>
<dbReference type="InterPro" id="IPR013783">
    <property type="entry name" value="Ig-like_fold"/>
</dbReference>
<evidence type="ECO:0000256" key="3">
    <source>
        <dbReference type="ARBA" id="ARBA00022525"/>
    </source>
</evidence>
<sequence>MAPCLARALLRVLSCFSVSRVLADSLAPPVNVSIRDLKVNSATVTWDIPGAEPVIGFAITQQKKNVHMLRFIQEVNTTTRSCALWDLEAETDYIVHVQSISAHGTSPPSETLRFRTPKEAERQTSKNEVTMEEVEQASQLRAGELIIIVVVLVMWAGVIALFCRQYDIIKDNEPNNNKDKAKNSSECSTPEHPTGGLLRSKQFLNNNNNSSSSNQTPSVTVIEVRQISSENKDKRLECNICSRRTS</sequence>
<gene>
    <name evidence="12" type="ORF">KOW79_002873</name>
</gene>
<feature type="compositionally biased region" description="Low complexity" evidence="8">
    <location>
        <begin position="205"/>
        <end position="214"/>
    </location>
</feature>
<keyword evidence="7" id="KW-0325">Glycoprotein</keyword>
<evidence type="ECO:0000256" key="4">
    <source>
        <dbReference type="ARBA" id="ARBA00022692"/>
    </source>
</evidence>
<evidence type="ECO:0000256" key="6">
    <source>
        <dbReference type="ARBA" id="ARBA00023136"/>
    </source>
</evidence>
<evidence type="ECO:0000256" key="5">
    <source>
        <dbReference type="ARBA" id="ARBA00022989"/>
    </source>
</evidence>
<evidence type="ECO:0000259" key="11">
    <source>
        <dbReference type="PROSITE" id="PS50853"/>
    </source>
</evidence>
<keyword evidence="3" id="KW-0964">Secreted</keyword>